<comment type="similarity">
    <text evidence="2">Belongs to the ribonucleoside diphosphate reductase small chain family.</text>
</comment>
<evidence type="ECO:0000256" key="1">
    <source>
        <dbReference type="ARBA" id="ARBA00001962"/>
    </source>
</evidence>
<dbReference type="SUPFAM" id="SSF47240">
    <property type="entry name" value="Ferritin-like"/>
    <property type="match status" value="1"/>
</dbReference>
<dbReference type="PANTHER" id="PTHR23409:SF18">
    <property type="entry name" value="RIBONUCLEOSIDE-DIPHOSPHATE REDUCTASE SUBUNIT M2"/>
    <property type="match status" value="1"/>
</dbReference>
<organism evidence="4 5">
    <name type="scientific">Entomospira nematocerorum</name>
    <dbReference type="NCBI Taxonomy" id="2719987"/>
    <lineage>
        <taxon>Bacteria</taxon>
        <taxon>Pseudomonadati</taxon>
        <taxon>Spirochaetota</taxon>
        <taxon>Spirochaetia</taxon>
        <taxon>Spirochaetales</taxon>
        <taxon>Spirochaetaceae</taxon>
        <taxon>Entomospira</taxon>
    </lineage>
</organism>
<dbReference type="InterPro" id="IPR009078">
    <property type="entry name" value="Ferritin-like_SF"/>
</dbReference>
<gene>
    <name evidence="4" type="ORF">HCT46_01275</name>
</gene>
<protein>
    <recommendedName>
        <fullName evidence="3">ribonucleoside-diphosphate reductase</fullName>
        <ecNumber evidence="3">1.17.4.1</ecNumber>
    </recommendedName>
</protein>
<comment type="caution">
    <text evidence="4">The sequence shown here is derived from an EMBL/GenBank/DDBJ whole genome shotgun (WGS) entry which is preliminary data.</text>
</comment>
<evidence type="ECO:0000313" key="5">
    <source>
        <dbReference type="Proteomes" id="UP000752013"/>
    </source>
</evidence>
<dbReference type="GO" id="GO:0009263">
    <property type="term" value="P:deoxyribonucleotide biosynthetic process"/>
    <property type="evidence" value="ECO:0007669"/>
    <property type="project" value="InterPro"/>
</dbReference>
<dbReference type="AlphaFoldDB" id="A0A968GE67"/>
<dbReference type="InterPro" id="IPR000358">
    <property type="entry name" value="RNR_small_fam"/>
</dbReference>
<dbReference type="EMBL" id="JAATLK010000001">
    <property type="protein sequence ID" value="NIZ46558.1"/>
    <property type="molecule type" value="Genomic_DNA"/>
</dbReference>
<dbReference type="GO" id="GO:0004748">
    <property type="term" value="F:ribonucleoside-diphosphate reductase activity, thioredoxin disulfide as acceptor"/>
    <property type="evidence" value="ECO:0007669"/>
    <property type="project" value="UniProtKB-EC"/>
</dbReference>
<reference evidence="4" key="1">
    <citation type="submission" date="2020-03" db="EMBL/GenBank/DDBJ databases">
        <title>Spirochaetal bacteria isolated from arthropods constitute a novel genus Entomospira genus novum within the order Spirochaetales.</title>
        <authorList>
            <person name="Grana-Miraglia L."/>
            <person name="Sikutova S."/>
            <person name="Fingerle V."/>
            <person name="Sing A."/>
            <person name="Castillo-Ramirez S."/>
            <person name="Margos G."/>
            <person name="Rudolf I."/>
        </authorList>
    </citation>
    <scope>NUCLEOTIDE SEQUENCE</scope>
    <source>
        <strain evidence="4">BR208</strain>
    </source>
</reference>
<dbReference type="Proteomes" id="UP000752013">
    <property type="component" value="Unassembled WGS sequence"/>
</dbReference>
<comment type="cofactor">
    <cofactor evidence="1">
        <name>Fe cation</name>
        <dbReference type="ChEBI" id="CHEBI:24875"/>
    </cofactor>
</comment>
<accession>A0A968GE67</accession>
<evidence type="ECO:0000256" key="3">
    <source>
        <dbReference type="ARBA" id="ARBA00012274"/>
    </source>
</evidence>
<proteinExistence type="inferred from homology"/>
<dbReference type="CDD" id="cd01049">
    <property type="entry name" value="RNRR2"/>
    <property type="match status" value="1"/>
</dbReference>
<dbReference type="Gene3D" id="1.10.620.20">
    <property type="entry name" value="Ribonucleotide Reductase, subunit A"/>
    <property type="match status" value="1"/>
</dbReference>
<keyword evidence="5" id="KW-1185">Reference proteome</keyword>
<dbReference type="NCBIfam" id="NF007183">
    <property type="entry name" value="PRK09614.1-2"/>
    <property type="match status" value="1"/>
</dbReference>
<keyword evidence="4" id="KW-0560">Oxidoreductase</keyword>
<dbReference type="InterPro" id="IPR012348">
    <property type="entry name" value="RNR-like"/>
</dbReference>
<dbReference type="Pfam" id="PF00268">
    <property type="entry name" value="Ribonuc_red_sm"/>
    <property type="match status" value="1"/>
</dbReference>
<dbReference type="PANTHER" id="PTHR23409">
    <property type="entry name" value="RIBONUCLEOSIDE-DIPHOSPHATE REDUCTASE SMALL CHAIN"/>
    <property type="match status" value="1"/>
</dbReference>
<evidence type="ECO:0000313" key="4">
    <source>
        <dbReference type="EMBL" id="NIZ46558.1"/>
    </source>
</evidence>
<dbReference type="EC" id="1.17.4.1" evidence="3"/>
<dbReference type="RefSeq" id="WP_167703013.1">
    <property type="nucleotide sequence ID" value="NZ_CP118168.1"/>
</dbReference>
<dbReference type="InterPro" id="IPR033909">
    <property type="entry name" value="RNR_small"/>
</dbReference>
<sequence>MDYLDKELEDQGNKEADLLARLVTSKRTAVNWNALPKDHFLLLGWEQLKSQLWFAEDVAISRDKTDWKKLSDYEKDCYTKGLAVLTMLDTYQGDLGASTIALSLDEEDHHAKAILNFMAMTENFIHAKSYSNIFQTLLSPLEEEALFAWVNQQETPQIIMNLVLKQYIVLKEDLTNPVKRWKAMVASVYLETWLFYSGFFYPLFHSGHGKLTGSGEIIHLIIRDEQVHGLVIGMMSRSIYQSFDESLQRELQNWAVQFMQQLYHYQERLIYELFEQVGLSQEVLLFTQYNADKALKNLELPIYFGTSPDRVNPLVMNGLLSKSKDVDMFSMVGNGYMHATDLRINDEDIIRRGGVLDF</sequence>
<evidence type="ECO:0000256" key="2">
    <source>
        <dbReference type="ARBA" id="ARBA00009303"/>
    </source>
</evidence>
<name>A0A968GE67_9SPIO</name>